<keyword evidence="8" id="KW-1185">Reference proteome</keyword>
<evidence type="ECO:0000256" key="2">
    <source>
        <dbReference type="ARBA" id="ARBA00022670"/>
    </source>
</evidence>
<dbReference type="STRING" id="3476.A0A2P5AXS0"/>
<accession>A0A2P5AXS0</accession>
<dbReference type="InterPro" id="IPR038765">
    <property type="entry name" value="Papain-like_cys_pep_sf"/>
</dbReference>
<proteinExistence type="inferred from homology"/>
<dbReference type="Gene3D" id="3.90.70.10">
    <property type="entry name" value="Cysteine proteinases"/>
    <property type="match status" value="1"/>
</dbReference>
<sequence length="185" mass="19491">SGSHRSDNADKNRRAHFPIGATTRGLRHDGCQGGLMSSAFQFIKNNGGLTTEANYPYKGVDGTCNSQEAASTAATISGYQNVPPNDEDALLQAVDRQPVSVSIDASGYAFRFYSSGVFSGPCGTHLDHGVTAVGYGSDTDGTKYWVVKNSWGTGWGEGGYVRMERDIGAKEGLCGIAMDASHPTA</sequence>
<organism evidence="7 8">
    <name type="scientific">Parasponia andersonii</name>
    <name type="common">Sponia andersonii</name>
    <dbReference type="NCBI Taxonomy" id="3476"/>
    <lineage>
        <taxon>Eukaryota</taxon>
        <taxon>Viridiplantae</taxon>
        <taxon>Streptophyta</taxon>
        <taxon>Embryophyta</taxon>
        <taxon>Tracheophyta</taxon>
        <taxon>Spermatophyta</taxon>
        <taxon>Magnoliopsida</taxon>
        <taxon>eudicotyledons</taxon>
        <taxon>Gunneridae</taxon>
        <taxon>Pentapetalae</taxon>
        <taxon>rosids</taxon>
        <taxon>fabids</taxon>
        <taxon>Rosales</taxon>
        <taxon>Cannabaceae</taxon>
        <taxon>Parasponia</taxon>
    </lineage>
</organism>
<keyword evidence="4" id="KW-0788">Thiol protease</keyword>
<evidence type="ECO:0000256" key="1">
    <source>
        <dbReference type="ARBA" id="ARBA00008455"/>
    </source>
</evidence>
<dbReference type="PANTHER" id="PTHR12411">
    <property type="entry name" value="CYSTEINE PROTEASE FAMILY C1-RELATED"/>
    <property type="match status" value="1"/>
</dbReference>
<dbReference type="SUPFAM" id="SSF54001">
    <property type="entry name" value="Cysteine proteinases"/>
    <property type="match status" value="1"/>
</dbReference>
<feature type="domain" description="Peptidase C1A papain C-terminal" evidence="6">
    <location>
        <begin position="7"/>
        <end position="184"/>
    </location>
</feature>
<evidence type="ECO:0000313" key="7">
    <source>
        <dbReference type="EMBL" id="PON41354.1"/>
    </source>
</evidence>
<dbReference type="GO" id="GO:0008234">
    <property type="term" value="F:cysteine-type peptidase activity"/>
    <property type="evidence" value="ECO:0007669"/>
    <property type="project" value="UniProtKB-KW"/>
</dbReference>
<evidence type="ECO:0000313" key="8">
    <source>
        <dbReference type="Proteomes" id="UP000237105"/>
    </source>
</evidence>
<comment type="caution">
    <text evidence="7">The sequence shown here is derived from an EMBL/GenBank/DDBJ whole genome shotgun (WGS) entry which is preliminary data.</text>
</comment>
<keyword evidence="5" id="KW-1015">Disulfide bond</keyword>
<dbReference type="Pfam" id="PF00112">
    <property type="entry name" value="Peptidase_C1"/>
    <property type="match status" value="1"/>
</dbReference>
<evidence type="ECO:0000259" key="6">
    <source>
        <dbReference type="SMART" id="SM00645"/>
    </source>
</evidence>
<name>A0A2P5AXS0_PARAD</name>
<dbReference type="AlphaFoldDB" id="A0A2P5AXS0"/>
<dbReference type="InterPro" id="IPR025661">
    <property type="entry name" value="Pept_asp_AS"/>
</dbReference>
<dbReference type="PROSITE" id="PS00639">
    <property type="entry name" value="THIOL_PROTEASE_HIS"/>
    <property type="match status" value="1"/>
</dbReference>
<dbReference type="EMBL" id="JXTB01000417">
    <property type="protein sequence ID" value="PON41354.1"/>
    <property type="molecule type" value="Genomic_DNA"/>
</dbReference>
<keyword evidence="3" id="KW-0378">Hydrolase</keyword>
<dbReference type="PROSITE" id="PS00640">
    <property type="entry name" value="THIOL_PROTEASE_ASN"/>
    <property type="match status" value="1"/>
</dbReference>
<dbReference type="OrthoDB" id="1164567at2759"/>
<dbReference type="CDD" id="cd02248">
    <property type="entry name" value="Peptidase_C1A"/>
    <property type="match status" value="1"/>
</dbReference>
<dbReference type="InterPro" id="IPR039417">
    <property type="entry name" value="Peptidase_C1A_papain-like"/>
</dbReference>
<gene>
    <name evidence="7" type="ORF">PanWU01x14_290230</name>
</gene>
<feature type="non-terminal residue" evidence="7">
    <location>
        <position position="1"/>
    </location>
</feature>
<evidence type="ECO:0000256" key="5">
    <source>
        <dbReference type="ARBA" id="ARBA00023157"/>
    </source>
</evidence>
<keyword evidence="2" id="KW-0645">Protease</keyword>
<dbReference type="GO" id="GO:0006508">
    <property type="term" value="P:proteolysis"/>
    <property type="evidence" value="ECO:0007669"/>
    <property type="project" value="UniProtKB-KW"/>
</dbReference>
<protein>
    <submittedName>
        <fullName evidence="7">Peptidase C1A</fullName>
    </submittedName>
</protein>
<dbReference type="SMART" id="SM00645">
    <property type="entry name" value="Pept_C1"/>
    <property type="match status" value="1"/>
</dbReference>
<comment type="similarity">
    <text evidence="1">Belongs to the peptidase C1 family.</text>
</comment>
<reference evidence="8" key="1">
    <citation type="submission" date="2016-06" db="EMBL/GenBank/DDBJ databases">
        <title>Parallel loss of symbiosis genes in relatives of nitrogen-fixing non-legume Parasponia.</title>
        <authorList>
            <person name="Van Velzen R."/>
            <person name="Holmer R."/>
            <person name="Bu F."/>
            <person name="Rutten L."/>
            <person name="Van Zeijl A."/>
            <person name="Liu W."/>
            <person name="Santuari L."/>
            <person name="Cao Q."/>
            <person name="Sharma T."/>
            <person name="Shen D."/>
            <person name="Roswanjaya Y."/>
            <person name="Wardhani T."/>
            <person name="Kalhor M.S."/>
            <person name="Jansen J."/>
            <person name="Van den Hoogen J."/>
            <person name="Gungor B."/>
            <person name="Hartog M."/>
            <person name="Hontelez J."/>
            <person name="Verver J."/>
            <person name="Yang W.-C."/>
            <person name="Schijlen E."/>
            <person name="Repin R."/>
            <person name="Schilthuizen M."/>
            <person name="Schranz E."/>
            <person name="Heidstra R."/>
            <person name="Miyata K."/>
            <person name="Fedorova E."/>
            <person name="Kohlen W."/>
            <person name="Bisseling T."/>
            <person name="Smit S."/>
            <person name="Geurts R."/>
        </authorList>
    </citation>
    <scope>NUCLEOTIDE SEQUENCE [LARGE SCALE GENOMIC DNA]</scope>
    <source>
        <strain evidence="8">cv. WU1-14</strain>
    </source>
</reference>
<dbReference type="Proteomes" id="UP000237105">
    <property type="component" value="Unassembled WGS sequence"/>
</dbReference>
<dbReference type="InterPro" id="IPR013128">
    <property type="entry name" value="Peptidase_C1A"/>
</dbReference>
<dbReference type="InterPro" id="IPR025660">
    <property type="entry name" value="Pept_his_AS"/>
</dbReference>
<evidence type="ECO:0000256" key="3">
    <source>
        <dbReference type="ARBA" id="ARBA00022801"/>
    </source>
</evidence>
<evidence type="ECO:0000256" key="4">
    <source>
        <dbReference type="ARBA" id="ARBA00022807"/>
    </source>
</evidence>
<dbReference type="InterPro" id="IPR000668">
    <property type="entry name" value="Peptidase_C1A_C"/>
</dbReference>